<feature type="binding site" evidence="3">
    <location>
        <position position="123"/>
    </location>
    <ligand>
        <name>a divalent metal cation</name>
        <dbReference type="ChEBI" id="CHEBI:60240"/>
    </ligand>
</feature>
<dbReference type="InterPro" id="IPR034660">
    <property type="entry name" value="DinB/YfiT-like"/>
</dbReference>
<name>A0A345HDC4_9FLAO</name>
<reference evidence="4 5" key="1">
    <citation type="submission" date="2018-07" db="EMBL/GenBank/DDBJ databases">
        <title>Complete genome sequence of Flavobacterium arcticum type strain SM1502T.</title>
        <authorList>
            <person name="Li Y."/>
            <person name="Li D.-D."/>
        </authorList>
    </citation>
    <scope>NUCLEOTIDE SEQUENCE [LARGE SCALE GENOMIC DNA]</scope>
    <source>
        <strain evidence="4 5">SM1502</strain>
    </source>
</reference>
<evidence type="ECO:0000313" key="5">
    <source>
        <dbReference type="Proteomes" id="UP000253951"/>
    </source>
</evidence>
<dbReference type="RefSeq" id="WP_114678342.1">
    <property type="nucleotide sequence ID" value="NZ_SKBO01000002.1"/>
</dbReference>
<dbReference type="PANTHER" id="PTHR37302:SF3">
    <property type="entry name" value="DAMAGE-INDUCIBLE PROTEIN DINB"/>
    <property type="match status" value="1"/>
</dbReference>
<evidence type="ECO:0000256" key="2">
    <source>
        <dbReference type="ARBA" id="ARBA00022723"/>
    </source>
</evidence>
<gene>
    <name evidence="4" type="ORF">DVK85_10195</name>
</gene>
<dbReference type="KEGG" id="fat:DVK85_10195"/>
<feature type="binding site" evidence="3">
    <location>
        <position position="41"/>
    </location>
    <ligand>
        <name>a divalent metal cation</name>
        <dbReference type="ChEBI" id="CHEBI:60240"/>
    </ligand>
</feature>
<evidence type="ECO:0000256" key="1">
    <source>
        <dbReference type="ARBA" id="ARBA00008635"/>
    </source>
</evidence>
<evidence type="ECO:0000313" key="4">
    <source>
        <dbReference type="EMBL" id="AXG74584.1"/>
    </source>
</evidence>
<dbReference type="InterPro" id="IPR007837">
    <property type="entry name" value="DinB"/>
</dbReference>
<keyword evidence="2 3" id="KW-0479">Metal-binding</keyword>
<protein>
    <submittedName>
        <fullName evidence="4">Damage-inducible protein DinB</fullName>
    </submittedName>
</protein>
<dbReference type="Gene3D" id="1.20.120.450">
    <property type="entry name" value="dinb family like domain"/>
    <property type="match status" value="1"/>
</dbReference>
<keyword evidence="5" id="KW-1185">Reference proteome</keyword>
<dbReference type="OrthoDB" id="9811413at2"/>
<organism evidence="4 5">
    <name type="scientific">Flavobacterium arcticum</name>
    <dbReference type="NCBI Taxonomy" id="1784713"/>
    <lineage>
        <taxon>Bacteria</taxon>
        <taxon>Pseudomonadati</taxon>
        <taxon>Bacteroidota</taxon>
        <taxon>Flavobacteriia</taxon>
        <taxon>Flavobacteriales</taxon>
        <taxon>Flavobacteriaceae</taxon>
        <taxon>Flavobacterium</taxon>
    </lineage>
</organism>
<sequence>MESFYKDFFDYTYHYNNKIITSFIDDNEGKINDKLIVLLNHTINAHEIWNARIIGKACTTGVWEIRPIIDLEEQNRANYKCSLQIIETHDVNSIIQYTNSKSQNFENSVKDILFHIINHSTYHRGQIATYYKQEGGIPLISDYIMYKR</sequence>
<dbReference type="SUPFAM" id="SSF109854">
    <property type="entry name" value="DinB/YfiT-like putative metalloenzymes"/>
    <property type="match status" value="1"/>
</dbReference>
<comment type="similarity">
    <text evidence="1">Belongs to the DinB family.</text>
</comment>
<dbReference type="GO" id="GO:0046872">
    <property type="term" value="F:metal ion binding"/>
    <property type="evidence" value="ECO:0007669"/>
    <property type="project" value="UniProtKB-KW"/>
</dbReference>
<proteinExistence type="inferred from homology"/>
<dbReference type="Proteomes" id="UP000253951">
    <property type="component" value="Chromosome"/>
</dbReference>
<accession>A0A345HDC4</accession>
<dbReference type="PANTHER" id="PTHR37302">
    <property type="entry name" value="SLR1116 PROTEIN"/>
    <property type="match status" value="1"/>
</dbReference>
<evidence type="ECO:0000256" key="3">
    <source>
        <dbReference type="PIRSR" id="PIRSR607837-1"/>
    </source>
</evidence>
<feature type="binding site" evidence="3">
    <location>
        <position position="119"/>
    </location>
    <ligand>
        <name>a divalent metal cation</name>
        <dbReference type="ChEBI" id="CHEBI:60240"/>
    </ligand>
</feature>
<dbReference type="AlphaFoldDB" id="A0A345HDC4"/>
<dbReference type="EMBL" id="CP031188">
    <property type="protein sequence ID" value="AXG74584.1"/>
    <property type="molecule type" value="Genomic_DNA"/>
</dbReference>
<dbReference type="Pfam" id="PF05163">
    <property type="entry name" value="DinB"/>
    <property type="match status" value="1"/>
</dbReference>